<dbReference type="AlphaFoldDB" id="A0A9X1SDR1"/>
<evidence type="ECO:0000313" key="3">
    <source>
        <dbReference type="EMBL" id="MCC9626965.1"/>
    </source>
</evidence>
<sequence>MTRIIFFSAIVASLSLLSVVLAAEPDASVNARRFLRRYCYECHNGPGSPGGDVNFLSRQELVEKGIVVPRIPDESSLIQRLVQQSMPPLEQRQRNPISPEEIAELRAWVEIGAPDFTIASTQRGFHSVEKVLRSIRDFLKSQDEADRPYFRFFTLHTVANRKFTSDADLDLHRFALSKAINSLNWGPEVIAPRALDNETRLVYVVDLRDLVIRSGQSWSELDHWTALSRAYPYGFSYADFHSHERQDLLTEVRQLLGDRISTHLPVLRADWFIATATRPPLYHDLMDLPKTAQELEQTLGVDIAKALTSPEPSAIARGGFSRSGVSAQNRLVERSQSSLGYYWKSYDFKPNTQRGSLTRFPLGPRGLAGQESFDDMAFEHDGGEIIFSLPNGLQAYLLVNGDGGRIDEGPIDVVSDALKTSGTPAIVNGQSCMACHREGVINFRDEIRGASGVFGDAAKQVDRIYLAHEVMRPLVDADRKRFQQALAKTVEGISDTEYLTGPSAPEPIGEVVRKYRLVYLGVEDIAVELDIPTTQELRSLIGSERVRVLGLDAVFRGKATISRNLWEATKSRSGLGGRSLAHDLGFEVGFTPVQ</sequence>
<name>A0A9X1SDR1_9BACT</name>
<dbReference type="Pfam" id="PF07635">
    <property type="entry name" value="PSCyt1"/>
    <property type="match status" value="1"/>
</dbReference>
<accession>A0A9X1SDR1</accession>
<keyword evidence="4" id="KW-1185">Reference proteome</keyword>
<evidence type="ECO:0000313" key="4">
    <source>
        <dbReference type="Proteomes" id="UP001139103"/>
    </source>
</evidence>
<gene>
    <name evidence="3" type="ORF">LOC68_00965</name>
</gene>
<evidence type="ECO:0000256" key="1">
    <source>
        <dbReference type="SAM" id="SignalP"/>
    </source>
</evidence>
<protein>
    <recommendedName>
        <fullName evidence="2">Cytochrome C Planctomycete-type domain-containing protein</fullName>
    </recommendedName>
</protein>
<keyword evidence="1" id="KW-0732">Signal</keyword>
<feature type="signal peptide" evidence="1">
    <location>
        <begin position="1"/>
        <end position="22"/>
    </location>
</feature>
<reference evidence="3" key="1">
    <citation type="submission" date="2021-11" db="EMBL/GenBank/DDBJ databases">
        <title>Genome sequence.</title>
        <authorList>
            <person name="Sun Q."/>
        </authorList>
    </citation>
    <scope>NUCLEOTIDE SEQUENCE</scope>
    <source>
        <strain evidence="3">JC732</strain>
    </source>
</reference>
<dbReference type="RefSeq" id="WP_230214507.1">
    <property type="nucleotide sequence ID" value="NZ_JAJKFT010000002.1"/>
</dbReference>
<dbReference type="Proteomes" id="UP001139103">
    <property type="component" value="Unassembled WGS sequence"/>
</dbReference>
<dbReference type="EMBL" id="JAJKFT010000002">
    <property type="protein sequence ID" value="MCC9626965.1"/>
    <property type="molecule type" value="Genomic_DNA"/>
</dbReference>
<dbReference type="InterPro" id="IPR011429">
    <property type="entry name" value="Cyt_c_Planctomycete-type"/>
</dbReference>
<comment type="caution">
    <text evidence="3">The sequence shown here is derived from an EMBL/GenBank/DDBJ whole genome shotgun (WGS) entry which is preliminary data.</text>
</comment>
<feature type="chain" id="PRO_5040787941" description="Cytochrome C Planctomycete-type domain-containing protein" evidence="1">
    <location>
        <begin position="23"/>
        <end position="594"/>
    </location>
</feature>
<organism evidence="3 4">
    <name type="scientific">Blastopirellula sediminis</name>
    <dbReference type="NCBI Taxonomy" id="2894196"/>
    <lineage>
        <taxon>Bacteria</taxon>
        <taxon>Pseudomonadati</taxon>
        <taxon>Planctomycetota</taxon>
        <taxon>Planctomycetia</taxon>
        <taxon>Pirellulales</taxon>
        <taxon>Pirellulaceae</taxon>
        <taxon>Blastopirellula</taxon>
    </lineage>
</organism>
<evidence type="ECO:0000259" key="2">
    <source>
        <dbReference type="Pfam" id="PF07635"/>
    </source>
</evidence>
<proteinExistence type="predicted"/>
<feature type="domain" description="Cytochrome C Planctomycete-type" evidence="2">
    <location>
        <begin position="39"/>
        <end position="89"/>
    </location>
</feature>